<protein>
    <submittedName>
        <fullName evidence="1">Uncharacterized protein</fullName>
    </submittedName>
</protein>
<accession>A0A0A9C4X9</accession>
<sequence length="41" mass="4980">MVPLRLYQIKSYINENFKSPSSSIYITRILLLFYMKYNIFA</sequence>
<organism evidence="1">
    <name type="scientific">Arundo donax</name>
    <name type="common">Giant reed</name>
    <name type="synonym">Donax arundinaceus</name>
    <dbReference type="NCBI Taxonomy" id="35708"/>
    <lineage>
        <taxon>Eukaryota</taxon>
        <taxon>Viridiplantae</taxon>
        <taxon>Streptophyta</taxon>
        <taxon>Embryophyta</taxon>
        <taxon>Tracheophyta</taxon>
        <taxon>Spermatophyta</taxon>
        <taxon>Magnoliopsida</taxon>
        <taxon>Liliopsida</taxon>
        <taxon>Poales</taxon>
        <taxon>Poaceae</taxon>
        <taxon>PACMAD clade</taxon>
        <taxon>Arundinoideae</taxon>
        <taxon>Arundineae</taxon>
        <taxon>Arundo</taxon>
    </lineage>
</organism>
<reference evidence="1" key="1">
    <citation type="submission" date="2014-09" db="EMBL/GenBank/DDBJ databases">
        <authorList>
            <person name="Magalhaes I.L.F."/>
            <person name="Oliveira U."/>
            <person name="Santos F.R."/>
            <person name="Vidigal T.H.D.A."/>
            <person name="Brescovit A.D."/>
            <person name="Santos A.J."/>
        </authorList>
    </citation>
    <scope>NUCLEOTIDE SEQUENCE</scope>
    <source>
        <tissue evidence="1">Shoot tissue taken approximately 20 cm above the soil surface</tissue>
    </source>
</reference>
<proteinExistence type="predicted"/>
<dbReference type="EMBL" id="GBRH01228382">
    <property type="protein sequence ID" value="JAD69513.1"/>
    <property type="molecule type" value="Transcribed_RNA"/>
</dbReference>
<dbReference type="AlphaFoldDB" id="A0A0A9C4X9"/>
<evidence type="ECO:0000313" key="1">
    <source>
        <dbReference type="EMBL" id="JAD69513.1"/>
    </source>
</evidence>
<name>A0A0A9C4X9_ARUDO</name>
<reference evidence="1" key="2">
    <citation type="journal article" date="2015" name="Data Brief">
        <title>Shoot transcriptome of the giant reed, Arundo donax.</title>
        <authorList>
            <person name="Barrero R.A."/>
            <person name="Guerrero F.D."/>
            <person name="Moolhuijzen P."/>
            <person name="Goolsby J.A."/>
            <person name="Tidwell J."/>
            <person name="Bellgard S.E."/>
            <person name="Bellgard M.I."/>
        </authorList>
    </citation>
    <scope>NUCLEOTIDE SEQUENCE</scope>
    <source>
        <tissue evidence="1">Shoot tissue taken approximately 20 cm above the soil surface</tissue>
    </source>
</reference>